<protein>
    <submittedName>
        <fullName evidence="3">Uncharacterized protein</fullName>
    </submittedName>
</protein>
<keyword evidence="4" id="KW-1185">Reference proteome</keyword>
<proteinExistence type="predicted"/>
<accession>A0AAX4JS77</accession>
<feature type="chain" id="PRO_5043556486" evidence="2">
    <location>
        <begin position="19"/>
        <end position="242"/>
    </location>
</feature>
<evidence type="ECO:0000313" key="3">
    <source>
        <dbReference type="EMBL" id="WWC87773.1"/>
    </source>
</evidence>
<keyword evidence="2" id="KW-0732">Signal</keyword>
<feature type="signal peptide" evidence="2">
    <location>
        <begin position="1"/>
        <end position="18"/>
    </location>
</feature>
<evidence type="ECO:0000256" key="2">
    <source>
        <dbReference type="SAM" id="SignalP"/>
    </source>
</evidence>
<evidence type="ECO:0000313" key="4">
    <source>
        <dbReference type="Proteomes" id="UP001355207"/>
    </source>
</evidence>
<dbReference type="EMBL" id="CP144100">
    <property type="protein sequence ID" value="WWC87773.1"/>
    <property type="molecule type" value="Genomic_DNA"/>
</dbReference>
<organism evidence="3 4">
    <name type="scientific">Kwoniella dendrophila CBS 6074</name>
    <dbReference type="NCBI Taxonomy" id="1295534"/>
    <lineage>
        <taxon>Eukaryota</taxon>
        <taxon>Fungi</taxon>
        <taxon>Dikarya</taxon>
        <taxon>Basidiomycota</taxon>
        <taxon>Agaricomycotina</taxon>
        <taxon>Tremellomycetes</taxon>
        <taxon>Tremellales</taxon>
        <taxon>Cryptococcaceae</taxon>
        <taxon>Kwoniella</taxon>
    </lineage>
</organism>
<dbReference type="GeneID" id="91093337"/>
<feature type="compositionally biased region" description="Polar residues" evidence="1">
    <location>
        <begin position="123"/>
        <end position="144"/>
    </location>
</feature>
<evidence type="ECO:0000256" key="1">
    <source>
        <dbReference type="SAM" id="MobiDB-lite"/>
    </source>
</evidence>
<dbReference type="RefSeq" id="XP_066074536.1">
    <property type="nucleotide sequence ID" value="XM_066218439.1"/>
</dbReference>
<sequence length="242" mass="25860">MKATYLATILLSTTLSLGAPTGLSDIISSQNSISPFDANKNSPIIMTSSPNTGMPISPINQIDSVLVPPALSSSPGSSSSYSAPVYSSPSRPEEYRSGVLVQHNPAQKRGSGLTGDPPLNNLGYLNQNSPSTNGRSNKSNASNDILDSINDRLKSNNANDDNISGISNTLSSTVNGGGGKKRMGKRDLPIEEMGKDHLGRKVVRRGNEFEIQEPEDQGRQWGGANELNDENDEPFYHDSLMN</sequence>
<reference evidence="3 4" key="1">
    <citation type="submission" date="2024-01" db="EMBL/GenBank/DDBJ databases">
        <title>Comparative genomics of Cryptococcus and Kwoniella reveals pathogenesis evolution and contrasting modes of karyotype evolution via chromosome fusion or intercentromeric recombination.</title>
        <authorList>
            <person name="Coelho M.A."/>
            <person name="David-Palma M."/>
            <person name="Shea T."/>
            <person name="Bowers K."/>
            <person name="McGinley-Smith S."/>
            <person name="Mohammad A.W."/>
            <person name="Gnirke A."/>
            <person name="Yurkov A.M."/>
            <person name="Nowrousian M."/>
            <person name="Sun S."/>
            <person name="Cuomo C.A."/>
            <person name="Heitman J."/>
        </authorList>
    </citation>
    <scope>NUCLEOTIDE SEQUENCE [LARGE SCALE GENOMIC DNA]</scope>
    <source>
        <strain evidence="3 4">CBS 6074</strain>
    </source>
</reference>
<dbReference type="Proteomes" id="UP001355207">
    <property type="component" value="Chromosome 3"/>
</dbReference>
<feature type="region of interest" description="Disordered" evidence="1">
    <location>
        <begin position="70"/>
        <end position="144"/>
    </location>
</feature>
<dbReference type="AlphaFoldDB" id="A0AAX4JS77"/>
<name>A0AAX4JS77_9TREE</name>
<feature type="region of interest" description="Disordered" evidence="1">
    <location>
        <begin position="211"/>
        <end position="242"/>
    </location>
</feature>
<gene>
    <name evidence="3" type="ORF">L201_002665</name>
</gene>
<feature type="compositionally biased region" description="Low complexity" evidence="1">
    <location>
        <begin position="70"/>
        <end position="90"/>
    </location>
</feature>